<dbReference type="GO" id="GO:0051903">
    <property type="term" value="F:S-(hydroxymethyl)glutathione dehydrogenase [NAD(P)+] activity"/>
    <property type="evidence" value="ECO:0007669"/>
    <property type="project" value="TreeGrafter"/>
</dbReference>
<dbReference type="AlphaFoldDB" id="A0AAN5ZA48"/>
<keyword evidence="8" id="KW-1185">Reference proteome</keyword>
<dbReference type="PROSITE" id="PS00059">
    <property type="entry name" value="ADH_ZINC"/>
    <property type="match status" value="1"/>
</dbReference>
<organism evidence="7 8">
    <name type="scientific">Fusarium austroamericanum</name>
    <dbReference type="NCBI Taxonomy" id="282268"/>
    <lineage>
        <taxon>Eukaryota</taxon>
        <taxon>Fungi</taxon>
        <taxon>Dikarya</taxon>
        <taxon>Ascomycota</taxon>
        <taxon>Pezizomycotina</taxon>
        <taxon>Sordariomycetes</taxon>
        <taxon>Hypocreomycetidae</taxon>
        <taxon>Hypocreales</taxon>
        <taxon>Nectriaceae</taxon>
        <taxon>Fusarium</taxon>
    </lineage>
</organism>
<dbReference type="GO" id="GO:0008270">
    <property type="term" value="F:zinc ion binding"/>
    <property type="evidence" value="ECO:0007669"/>
    <property type="project" value="InterPro"/>
</dbReference>
<dbReference type="Proteomes" id="UP000537989">
    <property type="component" value="Unassembled WGS sequence"/>
</dbReference>
<comment type="caution">
    <text evidence="7">The sequence shown here is derived from an EMBL/GenBank/DDBJ whole genome shotgun (WGS) entry which is preliminary data.</text>
</comment>
<dbReference type="InterPro" id="IPR020843">
    <property type="entry name" value="ER"/>
</dbReference>
<dbReference type="SMART" id="SM00829">
    <property type="entry name" value="PKS_ER"/>
    <property type="match status" value="1"/>
</dbReference>
<dbReference type="Gene3D" id="3.40.50.720">
    <property type="entry name" value="NAD(P)-binding Rossmann-like Domain"/>
    <property type="match status" value="1"/>
</dbReference>
<proteinExistence type="inferred from homology"/>
<dbReference type="SUPFAM" id="SSF50129">
    <property type="entry name" value="GroES-like"/>
    <property type="match status" value="1"/>
</dbReference>
<dbReference type="SUPFAM" id="SSF51735">
    <property type="entry name" value="NAD(P)-binding Rossmann-fold domains"/>
    <property type="match status" value="1"/>
</dbReference>
<evidence type="ECO:0000313" key="7">
    <source>
        <dbReference type="EMBL" id="KAF5237089.1"/>
    </source>
</evidence>
<evidence type="ECO:0000256" key="1">
    <source>
        <dbReference type="ARBA" id="ARBA00022723"/>
    </source>
</evidence>
<evidence type="ECO:0000256" key="4">
    <source>
        <dbReference type="ARBA" id="ARBA00023027"/>
    </source>
</evidence>
<dbReference type="InterPro" id="IPR002328">
    <property type="entry name" value="ADH_Zn_CS"/>
</dbReference>
<dbReference type="InterPro" id="IPR013149">
    <property type="entry name" value="ADH-like_C"/>
</dbReference>
<keyword evidence="1 5" id="KW-0479">Metal-binding</keyword>
<dbReference type="InterPro" id="IPR011032">
    <property type="entry name" value="GroES-like_sf"/>
</dbReference>
<reference evidence="7 8" key="1">
    <citation type="submission" date="2020-02" db="EMBL/GenBank/DDBJ databases">
        <title>Identification and distribution of gene clusters putatively required for synthesis of sphingolipid metabolism inhibitors in phylogenetically diverse species of the filamentous fungus Fusarium.</title>
        <authorList>
            <person name="Kim H.-S."/>
            <person name="Busman M."/>
            <person name="Brown D.W."/>
            <person name="Divon H."/>
            <person name="Uhlig S."/>
            <person name="Proctor R.H."/>
        </authorList>
    </citation>
    <scope>NUCLEOTIDE SEQUENCE [LARGE SCALE GENOMIC DNA]</scope>
    <source>
        <strain evidence="7 8">NRRL 2903</strain>
    </source>
</reference>
<dbReference type="GO" id="GO:0046294">
    <property type="term" value="P:formaldehyde catabolic process"/>
    <property type="evidence" value="ECO:0007669"/>
    <property type="project" value="TreeGrafter"/>
</dbReference>
<keyword evidence="2 5" id="KW-0862">Zinc</keyword>
<dbReference type="GO" id="GO:0005829">
    <property type="term" value="C:cytosol"/>
    <property type="evidence" value="ECO:0007669"/>
    <property type="project" value="TreeGrafter"/>
</dbReference>
<evidence type="ECO:0000259" key="6">
    <source>
        <dbReference type="SMART" id="SM00829"/>
    </source>
</evidence>
<dbReference type="InterPro" id="IPR013154">
    <property type="entry name" value="ADH-like_N"/>
</dbReference>
<gene>
    <name evidence="7" type="ORF">FAUST_6229</name>
</gene>
<dbReference type="Gene3D" id="3.90.180.10">
    <property type="entry name" value="Medium-chain alcohol dehydrogenases, catalytic domain"/>
    <property type="match status" value="1"/>
</dbReference>
<dbReference type="PANTHER" id="PTHR43880:SF12">
    <property type="entry name" value="ALCOHOL DEHYDROGENASE CLASS-3"/>
    <property type="match status" value="1"/>
</dbReference>
<comment type="cofactor">
    <cofactor evidence="5">
        <name>Zn(2+)</name>
        <dbReference type="ChEBI" id="CHEBI:29105"/>
    </cofactor>
</comment>
<keyword evidence="3" id="KW-0560">Oxidoreductase</keyword>
<comment type="similarity">
    <text evidence="5">Belongs to the zinc-containing alcohol dehydrogenase family.</text>
</comment>
<feature type="domain" description="Enoyl reductase (ER)" evidence="6">
    <location>
        <begin position="20"/>
        <end position="377"/>
    </location>
</feature>
<dbReference type="PANTHER" id="PTHR43880">
    <property type="entry name" value="ALCOHOL DEHYDROGENASE"/>
    <property type="match status" value="1"/>
</dbReference>
<dbReference type="EMBL" id="JAAMOD010000164">
    <property type="protein sequence ID" value="KAF5237089.1"/>
    <property type="molecule type" value="Genomic_DNA"/>
</dbReference>
<evidence type="ECO:0000313" key="8">
    <source>
        <dbReference type="Proteomes" id="UP000537989"/>
    </source>
</evidence>
<sequence>MHHTSEGRQTVRAAVFRGLGVPLRVEDIILDPPSPTEILIRMKAVGLCHTEQHVLKGEMPVGKTPIVLGHEGAGIVEAIGSDVKDIVIGDHVALLWKPACRQCQHCQSGDHHRCDAADVSNDGLQLDGTYRRYDASGESVGSFCRTGAFAEKTVVDQASVVVVDRALPFEVVALASCCGAGGYGAVTNALHVEKGDTVLVVGAGGQGSIAVQAAQLNGARRVIVADRHEQRLLAAVAMGATDTVLTIAEGQLISKVLELTNGRGVDHAVVCAGSADALVQAYRATKSGGSVVLSGIPNLMATSIPLSPIEILGGNGKVLLGSQYGAVSQLLGVPQVLDQHRHGKLRIGDVIRREYILEEVAKGYQDLAAGEPGRGLIRFN</sequence>
<evidence type="ECO:0000256" key="2">
    <source>
        <dbReference type="ARBA" id="ARBA00022833"/>
    </source>
</evidence>
<dbReference type="Pfam" id="PF08240">
    <property type="entry name" value="ADH_N"/>
    <property type="match status" value="1"/>
</dbReference>
<name>A0AAN5ZA48_FUSAU</name>
<dbReference type="InterPro" id="IPR036291">
    <property type="entry name" value="NAD(P)-bd_dom_sf"/>
</dbReference>
<evidence type="ECO:0000256" key="3">
    <source>
        <dbReference type="ARBA" id="ARBA00023002"/>
    </source>
</evidence>
<accession>A0AAN5ZA48</accession>
<protein>
    <recommendedName>
        <fullName evidence="6">Enoyl reductase (ER) domain-containing protein</fullName>
    </recommendedName>
</protein>
<keyword evidence="4" id="KW-0520">NAD</keyword>
<dbReference type="Pfam" id="PF00107">
    <property type="entry name" value="ADH_zinc_N"/>
    <property type="match status" value="1"/>
</dbReference>
<evidence type="ECO:0000256" key="5">
    <source>
        <dbReference type="RuleBase" id="RU361277"/>
    </source>
</evidence>